<keyword evidence="13" id="KW-1185">Reference proteome</keyword>
<comment type="subcellular location">
    <subcellularLocation>
        <location evidence="1">Membrane</location>
        <topology evidence="1">Multi-pass membrane protein</topology>
    </subcellularLocation>
</comment>
<dbReference type="InterPro" id="IPR012932">
    <property type="entry name" value="VKOR"/>
</dbReference>
<dbReference type="PANTHER" id="PTHR34573">
    <property type="entry name" value="VKC DOMAIN-CONTAINING PROTEIN"/>
    <property type="match status" value="1"/>
</dbReference>
<evidence type="ECO:0000256" key="8">
    <source>
        <dbReference type="ARBA" id="ARBA00023157"/>
    </source>
</evidence>
<dbReference type="EMBL" id="JAVDXW010000001">
    <property type="protein sequence ID" value="MDR7300464.1"/>
    <property type="molecule type" value="Genomic_DNA"/>
</dbReference>
<sequence>MTATRDAERATDDAAASTATPFGSGLHWLYVVGGAIGFLASFVLSVEEYLSLLNPDYVASCSLNPIVSCGSVMESDQATLFGFPNPLIGVAAFAVVVTVGVALLTGLRAPRWFWLGMQLGTTLGVILVHWLIVQSLYEIGALCPYCMVVWVVTIAIFAYTTLHNLEQGHLPAGGARPAVLGLIRFHTLVVVLWYLVIVALILQAFWSYWTTLL</sequence>
<evidence type="ECO:0000256" key="3">
    <source>
        <dbReference type="ARBA" id="ARBA00022692"/>
    </source>
</evidence>
<dbReference type="GO" id="GO:0016020">
    <property type="term" value="C:membrane"/>
    <property type="evidence" value="ECO:0007669"/>
    <property type="project" value="UniProtKB-SubCell"/>
</dbReference>
<evidence type="ECO:0000259" key="11">
    <source>
        <dbReference type="SMART" id="SM00756"/>
    </source>
</evidence>
<dbReference type="Proteomes" id="UP001180845">
    <property type="component" value="Unassembled WGS sequence"/>
</dbReference>
<feature type="transmembrane region" description="Helical" evidence="10">
    <location>
        <begin position="183"/>
        <end position="206"/>
    </location>
</feature>
<proteinExistence type="inferred from homology"/>
<evidence type="ECO:0000256" key="9">
    <source>
        <dbReference type="ARBA" id="ARBA00023284"/>
    </source>
</evidence>
<comment type="caution">
    <text evidence="12">The sequence shown here is derived from an EMBL/GenBank/DDBJ whole genome shotgun (WGS) entry which is preliminary data.</text>
</comment>
<dbReference type="Pfam" id="PF07884">
    <property type="entry name" value="VKOR"/>
    <property type="match status" value="1"/>
</dbReference>
<feature type="domain" description="Vitamin K epoxide reductase" evidence="11">
    <location>
        <begin position="23"/>
        <end position="164"/>
    </location>
</feature>
<dbReference type="CDD" id="cd12922">
    <property type="entry name" value="VKOR_5"/>
    <property type="match status" value="1"/>
</dbReference>
<keyword evidence="6" id="KW-0560">Oxidoreductase</keyword>
<evidence type="ECO:0000256" key="1">
    <source>
        <dbReference type="ARBA" id="ARBA00004141"/>
    </source>
</evidence>
<evidence type="ECO:0000256" key="4">
    <source>
        <dbReference type="ARBA" id="ARBA00022719"/>
    </source>
</evidence>
<dbReference type="GO" id="GO:0016491">
    <property type="term" value="F:oxidoreductase activity"/>
    <property type="evidence" value="ECO:0007669"/>
    <property type="project" value="UniProtKB-KW"/>
</dbReference>
<evidence type="ECO:0000256" key="6">
    <source>
        <dbReference type="ARBA" id="ARBA00023002"/>
    </source>
</evidence>
<keyword evidence="5 10" id="KW-1133">Transmembrane helix</keyword>
<name>A0AAE3ZC90_9ACTN</name>
<feature type="transmembrane region" description="Helical" evidence="10">
    <location>
        <begin position="139"/>
        <end position="162"/>
    </location>
</feature>
<keyword evidence="7 10" id="KW-0472">Membrane</keyword>
<dbReference type="AlphaFoldDB" id="A0AAE3ZC90"/>
<keyword evidence="3 10" id="KW-0812">Transmembrane</keyword>
<evidence type="ECO:0000256" key="5">
    <source>
        <dbReference type="ARBA" id="ARBA00022989"/>
    </source>
</evidence>
<keyword evidence="4" id="KW-0874">Quinone</keyword>
<evidence type="ECO:0000256" key="10">
    <source>
        <dbReference type="SAM" id="Phobius"/>
    </source>
</evidence>
<dbReference type="RefSeq" id="WP_310269265.1">
    <property type="nucleotide sequence ID" value="NZ_JAVDXW010000001.1"/>
</dbReference>
<evidence type="ECO:0000256" key="7">
    <source>
        <dbReference type="ARBA" id="ARBA00023136"/>
    </source>
</evidence>
<feature type="transmembrane region" description="Helical" evidence="10">
    <location>
        <begin position="87"/>
        <end position="105"/>
    </location>
</feature>
<dbReference type="Gene3D" id="1.20.1440.130">
    <property type="entry name" value="VKOR domain"/>
    <property type="match status" value="1"/>
</dbReference>
<dbReference type="InterPro" id="IPR038354">
    <property type="entry name" value="VKOR_sf"/>
</dbReference>
<keyword evidence="8" id="KW-1015">Disulfide bond</keyword>
<protein>
    <submittedName>
        <fullName evidence="12">Membrane protein</fullName>
    </submittedName>
</protein>
<evidence type="ECO:0000313" key="12">
    <source>
        <dbReference type="EMBL" id="MDR7300464.1"/>
    </source>
</evidence>
<evidence type="ECO:0000313" key="13">
    <source>
        <dbReference type="Proteomes" id="UP001180845"/>
    </source>
</evidence>
<evidence type="ECO:0000256" key="2">
    <source>
        <dbReference type="ARBA" id="ARBA00006214"/>
    </source>
</evidence>
<keyword evidence="9" id="KW-0676">Redox-active center</keyword>
<accession>A0AAE3ZC90</accession>
<dbReference type="PANTHER" id="PTHR34573:SF1">
    <property type="entry name" value="VITAMIN K EPOXIDE REDUCTASE DOMAIN-CONTAINING PROTEIN"/>
    <property type="match status" value="1"/>
</dbReference>
<dbReference type="InterPro" id="IPR041714">
    <property type="entry name" value="VKOR_Actinobacteria"/>
</dbReference>
<feature type="transmembrane region" description="Helical" evidence="10">
    <location>
        <begin position="28"/>
        <end position="46"/>
    </location>
</feature>
<reference evidence="12" key="1">
    <citation type="submission" date="2023-07" db="EMBL/GenBank/DDBJ databases">
        <title>Sequencing the genomes of 1000 actinobacteria strains.</title>
        <authorList>
            <person name="Klenk H.-P."/>
        </authorList>
    </citation>
    <scope>NUCLEOTIDE SEQUENCE</scope>
    <source>
        <strain evidence="12">DSM 45977</strain>
    </source>
</reference>
<comment type="similarity">
    <text evidence="2">Belongs to the VKOR family.</text>
</comment>
<dbReference type="GO" id="GO:0048038">
    <property type="term" value="F:quinone binding"/>
    <property type="evidence" value="ECO:0007669"/>
    <property type="project" value="UniProtKB-KW"/>
</dbReference>
<gene>
    <name evidence="12" type="ORF">JOF55_000645</name>
</gene>
<dbReference type="SMART" id="SM00756">
    <property type="entry name" value="VKc"/>
    <property type="match status" value="1"/>
</dbReference>
<feature type="transmembrane region" description="Helical" evidence="10">
    <location>
        <begin position="112"/>
        <end position="133"/>
    </location>
</feature>
<organism evidence="12 13">
    <name type="scientific">Haloactinomyces albus</name>
    <dbReference type="NCBI Taxonomy" id="1352928"/>
    <lineage>
        <taxon>Bacteria</taxon>
        <taxon>Bacillati</taxon>
        <taxon>Actinomycetota</taxon>
        <taxon>Actinomycetes</taxon>
        <taxon>Actinopolysporales</taxon>
        <taxon>Actinopolysporaceae</taxon>
        <taxon>Haloactinomyces</taxon>
    </lineage>
</organism>